<dbReference type="InterPro" id="IPR009875">
    <property type="entry name" value="PilZ_domain"/>
</dbReference>
<comment type="caution">
    <text evidence="2">The sequence shown here is derived from an EMBL/GenBank/DDBJ whole genome shotgun (WGS) entry which is preliminary data.</text>
</comment>
<dbReference type="AlphaFoldDB" id="A0A2H0LZD8"/>
<feature type="domain" description="PilZ" evidence="1">
    <location>
        <begin position="10"/>
        <end position="124"/>
    </location>
</feature>
<evidence type="ECO:0000313" key="2">
    <source>
        <dbReference type="EMBL" id="PIQ89746.1"/>
    </source>
</evidence>
<accession>A0A2H0LZD8</accession>
<gene>
    <name evidence="2" type="ORF">COV72_01475</name>
</gene>
<dbReference type="Pfam" id="PF07238">
    <property type="entry name" value="PilZ"/>
    <property type="match status" value="1"/>
</dbReference>
<dbReference type="Proteomes" id="UP000229641">
    <property type="component" value="Unassembled WGS sequence"/>
</dbReference>
<evidence type="ECO:0000259" key="1">
    <source>
        <dbReference type="Pfam" id="PF07238"/>
    </source>
</evidence>
<proteinExistence type="predicted"/>
<evidence type="ECO:0000313" key="3">
    <source>
        <dbReference type="Proteomes" id="UP000229641"/>
    </source>
</evidence>
<dbReference type="EMBL" id="PCWA01000016">
    <property type="protein sequence ID" value="PIQ89746.1"/>
    <property type="molecule type" value="Genomic_DNA"/>
</dbReference>
<reference evidence="2 3" key="1">
    <citation type="submission" date="2017-09" db="EMBL/GenBank/DDBJ databases">
        <title>Depth-based differentiation of microbial function through sediment-hosted aquifers and enrichment of novel symbionts in the deep terrestrial subsurface.</title>
        <authorList>
            <person name="Probst A.J."/>
            <person name="Ladd B."/>
            <person name="Jarett J.K."/>
            <person name="Geller-Mcgrath D.E."/>
            <person name="Sieber C.M."/>
            <person name="Emerson J.B."/>
            <person name="Anantharaman K."/>
            <person name="Thomas B.C."/>
            <person name="Malmstrom R."/>
            <person name="Stieglmeier M."/>
            <person name="Klingl A."/>
            <person name="Woyke T."/>
            <person name="Ryan C.M."/>
            <person name="Banfield J.F."/>
        </authorList>
    </citation>
    <scope>NUCLEOTIDE SEQUENCE [LARGE SCALE GENOMIC DNA]</scope>
    <source>
        <strain evidence="2">CG11_big_fil_rev_8_21_14_0_20_42_13</strain>
    </source>
</reference>
<sequence>MDKVKYSGAEKRQFVRLPYRSPLQYKVCKEDTIKMIMHGYTENISQSGLLCNIKEDVPQDSVLWLLLDLGALTTCAEIEKRSIILQHGILGRVVRTYQKKNGSFDVGVRFLTREEPADTDLFRKVYIAEDMAHHNENR</sequence>
<organism evidence="2 3">
    <name type="scientific">Candidatus Ghiorseimicrobium undicola</name>
    <dbReference type="NCBI Taxonomy" id="1974746"/>
    <lineage>
        <taxon>Bacteria</taxon>
        <taxon>Pseudomonadati</taxon>
        <taxon>Candidatus Omnitrophota</taxon>
        <taxon>Candidatus Ghiorseimicrobium</taxon>
    </lineage>
</organism>
<name>A0A2H0LZD8_9BACT</name>
<protein>
    <recommendedName>
        <fullName evidence="1">PilZ domain-containing protein</fullName>
    </recommendedName>
</protein>
<dbReference type="GO" id="GO:0035438">
    <property type="term" value="F:cyclic-di-GMP binding"/>
    <property type="evidence" value="ECO:0007669"/>
    <property type="project" value="InterPro"/>
</dbReference>